<keyword evidence="2" id="KW-1185">Reference proteome</keyword>
<dbReference type="EMBL" id="LT629711">
    <property type="protein sequence ID" value="SDP41202.1"/>
    <property type="molecule type" value="Genomic_DNA"/>
</dbReference>
<dbReference type="OrthoDB" id="9944888at2"/>
<name>A0A1H0SHD2_9MICO</name>
<proteinExistence type="predicted"/>
<accession>A0A1H0SHD2</accession>
<evidence type="ECO:0000313" key="2">
    <source>
        <dbReference type="Proteomes" id="UP000199077"/>
    </source>
</evidence>
<dbReference type="RefSeq" id="WP_091785607.1">
    <property type="nucleotide sequence ID" value="NZ_LT629711.1"/>
</dbReference>
<organism evidence="1 2">
    <name type="scientific">Pedococcus dokdonensis</name>
    <dbReference type="NCBI Taxonomy" id="443156"/>
    <lineage>
        <taxon>Bacteria</taxon>
        <taxon>Bacillati</taxon>
        <taxon>Actinomycetota</taxon>
        <taxon>Actinomycetes</taxon>
        <taxon>Micrococcales</taxon>
        <taxon>Intrasporangiaceae</taxon>
        <taxon>Pedococcus</taxon>
    </lineage>
</organism>
<gene>
    <name evidence="1" type="ORF">SAMN04489867_2365</name>
</gene>
<dbReference type="AlphaFoldDB" id="A0A1H0SHD2"/>
<reference evidence="2" key="1">
    <citation type="submission" date="2016-10" db="EMBL/GenBank/DDBJ databases">
        <authorList>
            <person name="Varghese N."/>
            <person name="Submissions S."/>
        </authorList>
    </citation>
    <scope>NUCLEOTIDE SEQUENCE [LARGE SCALE GENOMIC DNA]</scope>
    <source>
        <strain evidence="2">DSM 22329</strain>
    </source>
</reference>
<evidence type="ECO:0000313" key="1">
    <source>
        <dbReference type="EMBL" id="SDP41202.1"/>
    </source>
</evidence>
<dbReference type="Proteomes" id="UP000199077">
    <property type="component" value="Chromosome I"/>
</dbReference>
<sequence>MDEPLGLGYWLPRTEFVLRASLERRVVTSELGSSLEPHVSVSVVPSVQPDRERRQALHIHEGMLENVSVEVDLDENGVIQAINGQTSSAMSNVISLASKVVGLAATVFLAQRPPSLEEDWARAHPGLSVRREELVRKVEDLLEVVADPETSPQDTALAGTALTTCQSQLATISEARRAWIASRASSAPDSTATWVLSPRQLLRLRDGLPESLTSPAVPEAQRAAADDFGVLLALSDPDRDKFETPPEAVHTDVLIIRVGRPVTIGVYTRSAEDQWVLDDSSVVHLDVVDEFSHYQPVSVNQRGGRSRSVKLSFYGDQSVKTFGIGSDSALGTVGPALGELVDASSSAYKSFAERPSAERVAQERAKTQLDLLKTASEYEVLSATREHAAELAALEQSRKLAELRD</sequence>
<protein>
    <submittedName>
        <fullName evidence="1">Uncharacterized protein</fullName>
    </submittedName>
</protein>